<evidence type="ECO:0000313" key="10">
    <source>
        <dbReference type="Ensembl" id="ENSPKIP00000018176.1"/>
    </source>
</evidence>
<evidence type="ECO:0000313" key="11">
    <source>
        <dbReference type="Proteomes" id="UP000261540"/>
    </source>
</evidence>
<dbReference type="GO" id="GO:1904669">
    <property type="term" value="P:ATP export"/>
    <property type="evidence" value="ECO:0007669"/>
    <property type="project" value="UniProtKB-ARBA"/>
</dbReference>
<accession>A0A3B3RKE9</accession>
<dbReference type="AlphaFoldDB" id="A0A3B3RKE9"/>
<dbReference type="Proteomes" id="UP000261540">
    <property type="component" value="Unplaced"/>
</dbReference>
<comment type="similarity">
    <text evidence="2">Belongs to the CALHM family.</text>
</comment>
<keyword evidence="5 9" id="KW-1133">Transmembrane helix</keyword>
<keyword evidence="11" id="KW-1185">Reference proteome</keyword>
<protein>
    <submittedName>
        <fullName evidence="10">Uncharacterized protein</fullName>
    </submittedName>
</protein>
<sequence length="162" mass="18594">MVEHRWLSKLKEEIGKSPVAVNTGIGFILLGLEKITDLEFQCPCNPYRNAWFSSAFFVIPAIMSIIMMLILKKFRCASGKCLEQCGKLMSYVMPAVVWLTLLFFDGKYYTCAATSWEGDYVNVYSGGPLKWCQPLQVNEAEMEQRRLLFEDYMFQSQVGNLQ</sequence>
<name>A0A3B3RKE9_9TELE</name>
<evidence type="ECO:0000256" key="4">
    <source>
        <dbReference type="ARBA" id="ARBA00022692"/>
    </source>
</evidence>
<dbReference type="GO" id="GO:0034220">
    <property type="term" value="P:monoatomic ion transmembrane transport"/>
    <property type="evidence" value="ECO:0007669"/>
    <property type="project" value="UniProtKB-KW"/>
</dbReference>
<evidence type="ECO:0000256" key="9">
    <source>
        <dbReference type="SAM" id="Phobius"/>
    </source>
</evidence>
<keyword evidence="8" id="KW-0407">Ion channel</keyword>
<feature type="transmembrane region" description="Helical" evidence="9">
    <location>
        <begin position="50"/>
        <end position="71"/>
    </location>
</feature>
<reference evidence="10" key="2">
    <citation type="submission" date="2025-09" db="UniProtKB">
        <authorList>
            <consortium name="Ensembl"/>
        </authorList>
    </citation>
    <scope>IDENTIFICATION</scope>
</reference>
<dbReference type="InterPro" id="IPR029569">
    <property type="entry name" value="CALHM"/>
</dbReference>
<reference evidence="10" key="1">
    <citation type="submission" date="2025-08" db="UniProtKB">
        <authorList>
            <consortium name="Ensembl"/>
        </authorList>
    </citation>
    <scope>IDENTIFICATION</scope>
</reference>
<organism evidence="10 11">
    <name type="scientific">Paramormyrops kingsleyae</name>
    <dbReference type="NCBI Taxonomy" id="1676925"/>
    <lineage>
        <taxon>Eukaryota</taxon>
        <taxon>Metazoa</taxon>
        <taxon>Chordata</taxon>
        <taxon>Craniata</taxon>
        <taxon>Vertebrata</taxon>
        <taxon>Euteleostomi</taxon>
        <taxon>Actinopterygii</taxon>
        <taxon>Neopterygii</taxon>
        <taxon>Teleostei</taxon>
        <taxon>Osteoglossocephala</taxon>
        <taxon>Osteoglossomorpha</taxon>
        <taxon>Osteoglossiformes</taxon>
        <taxon>Mormyridae</taxon>
        <taxon>Paramormyrops</taxon>
    </lineage>
</organism>
<proteinExistence type="inferred from homology"/>
<keyword evidence="7 9" id="KW-0472">Membrane</keyword>
<evidence type="ECO:0000256" key="6">
    <source>
        <dbReference type="ARBA" id="ARBA00023065"/>
    </source>
</evidence>
<keyword evidence="4 9" id="KW-0812">Transmembrane</keyword>
<dbReference type="Pfam" id="PF14798">
    <property type="entry name" value="Ca_hom_mod"/>
    <property type="match status" value="1"/>
</dbReference>
<evidence type="ECO:0000256" key="3">
    <source>
        <dbReference type="ARBA" id="ARBA00022448"/>
    </source>
</evidence>
<comment type="subcellular location">
    <subcellularLocation>
        <location evidence="1">Membrane</location>
        <topology evidence="1">Multi-pass membrane protein</topology>
    </subcellularLocation>
</comment>
<dbReference type="GeneTree" id="ENSGT00610000087461"/>
<evidence type="ECO:0000256" key="2">
    <source>
        <dbReference type="ARBA" id="ARBA00008497"/>
    </source>
</evidence>
<evidence type="ECO:0000256" key="1">
    <source>
        <dbReference type="ARBA" id="ARBA00004141"/>
    </source>
</evidence>
<keyword evidence="6" id="KW-0406">Ion transport</keyword>
<evidence type="ECO:0000256" key="8">
    <source>
        <dbReference type="ARBA" id="ARBA00023303"/>
    </source>
</evidence>
<dbReference type="Ensembl" id="ENSPKIT00000042706.1">
    <property type="protein sequence ID" value="ENSPKIP00000018176.1"/>
    <property type="gene ID" value="ENSPKIG00000003844.1"/>
</dbReference>
<evidence type="ECO:0000256" key="5">
    <source>
        <dbReference type="ARBA" id="ARBA00022989"/>
    </source>
</evidence>
<keyword evidence="3" id="KW-0813">Transport</keyword>
<feature type="transmembrane region" description="Helical" evidence="9">
    <location>
        <begin position="91"/>
        <end position="109"/>
    </location>
</feature>
<evidence type="ECO:0000256" key="7">
    <source>
        <dbReference type="ARBA" id="ARBA00023136"/>
    </source>
</evidence>
<dbReference type="GO" id="GO:0016020">
    <property type="term" value="C:membrane"/>
    <property type="evidence" value="ECO:0007669"/>
    <property type="project" value="UniProtKB-SubCell"/>
</dbReference>